<evidence type="ECO:0000256" key="4">
    <source>
        <dbReference type="ARBA" id="ARBA00022840"/>
    </source>
</evidence>
<evidence type="ECO:0000256" key="5">
    <source>
        <dbReference type="SAM" id="MobiDB-lite"/>
    </source>
</evidence>
<sequence length="902" mass="103465">MIILKRAKKSWEMYPIGSPKGALNTKRTPEFIGTLKFKETSKGLSINKFIAKYPNDEDKLLPPGEAMKLLKTQVVFLASKDEKIENFLKSHGIKTRFTKICSHCTYEGNITIINSKFSYDYHNQLICKVCAEDTIKRELKLQGYDKKSYKNFKKILNKTGSLNKVLKIIDHKFDPLSNPNLTLFDEIKVKKTKIPKIPISRLKIPKKFKKILDEDNNNHLLPIQYLAIKNGLMKDKNLLVVSATASGKTLVGELAGIPKAMNGKKFIFLTPLVALANQKYRDFKKKYEPLGLKVSIKVGMNRIKAKEEINLPESKVNDTDIIVGTYEGIDFLLRSGKSSTLKELGTVLIDEIHTLDDEERGIRLNGMIKRIENIYPKSQIIGLSATIKNPKQLANEFNMDLVEYDQRPVPLKRHLVYVRSDIEKRNLIRKLILREYNNKSSKGFPGQTIVFTNSRRKTHQISDYLTKKRIKSAAYHGGLSYFKKERIEKDFANGKISTVVTTAALAAGVDFPASQVIFETLIMGNKWISPNEFSQMIGRAGRPTYHDRGVVYLLPEIANKFDNESEESIAISLLESDVENVNIEYSEEELLEQVLADICSHSLKDTESIHSFYKNIKIPIDLEMTINELYDKKLIRIINKNNKEEVIPTKYGKAVSMSFLSVQEGSIIKKSLQKLNQTLKKENKNIIKISSAKNSKKSKNKKSEIKKAKNERYSSEISENERYKNGIFKNKQSKKIDIKKEIINIAIELEYFENAYLSPVVHKQIVNTIKTNFSTRLFSDSTLDIISSGETIDKLDKKFQEALLKIQVDFLRCECKDKPFCDCLQKEISNFIINERLKQKDPTDISRKLLRTYQIQTYPGDIFSWLDNFVRNLEAIKRIANAYSQKKSIKTAEKLIKRIEKG</sequence>
<dbReference type="SMART" id="SM00487">
    <property type="entry name" value="DEXDc"/>
    <property type="match status" value="1"/>
</dbReference>
<dbReference type="EMBL" id="JADIIN010000071">
    <property type="protein sequence ID" value="MBF4469486.1"/>
    <property type="molecule type" value="Genomic_DNA"/>
</dbReference>
<proteinExistence type="predicted"/>
<dbReference type="Gene3D" id="3.40.50.300">
    <property type="entry name" value="P-loop containing nucleotide triphosphate hydrolases"/>
    <property type="match status" value="2"/>
</dbReference>
<dbReference type="InterPro" id="IPR014001">
    <property type="entry name" value="Helicase_ATP-bd"/>
</dbReference>
<dbReference type="AlphaFoldDB" id="A0A843AJT6"/>
<dbReference type="Pfam" id="PF19131">
    <property type="entry name" value="DUF5814"/>
    <property type="match status" value="1"/>
</dbReference>
<dbReference type="GO" id="GO:0003676">
    <property type="term" value="F:nucleic acid binding"/>
    <property type="evidence" value="ECO:0007669"/>
    <property type="project" value="InterPro"/>
</dbReference>
<evidence type="ECO:0000313" key="9">
    <source>
        <dbReference type="Proteomes" id="UP000658733"/>
    </source>
</evidence>
<keyword evidence="3 8" id="KW-0347">Helicase</keyword>
<dbReference type="PANTHER" id="PTHR47961:SF1">
    <property type="entry name" value="ATP-DEPENDENT HELICASE MJ1401-RELATED"/>
    <property type="match status" value="1"/>
</dbReference>
<name>A0A843AJT6_METAZ</name>
<evidence type="ECO:0000256" key="1">
    <source>
        <dbReference type="ARBA" id="ARBA00022741"/>
    </source>
</evidence>
<feature type="region of interest" description="Disordered" evidence="5">
    <location>
        <begin position="690"/>
        <end position="711"/>
    </location>
</feature>
<comment type="caution">
    <text evidence="8">The sequence shown here is derived from an EMBL/GenBank/DDBJ whole genome shotgun (WGS) entry which is preliminary data.</text>
</comment>
<dbReference type="RefSeq" id="WP_278524028.1">
    <property type="nucleotide sequence ID" value="NZ_JADIIN010000071.1"/>
</dbReference>
<feature type="compositionally biased region" description="Basic and acidic residues" evidence="5">
    <location>
        <begin position="701"/>
        <end position="711"/>
    </location>
</feature>
<protein>
    <submittedName>
        <fullName evidence="8">DEAD/DEAH box helicase</fullName>
    </submittedName>
</protein>
<feature type="domain" description="Helicase C-terminal" evidence="7">
    <location>
        <begin position="410"/>
        <end position="591"/>
    </location>
</feature>
<dbReference type="InterPro" id="IPR011545">
    <property type="entry name" value="DEAD/DEAH_box_helicase_dom"/>
</dbReference>
<evidence type="ECO:0000313" key="8">
    <source>
        <dbReference type="EMBL" id="MBF4469486.1"/>
    </source>
</evidence>
<dbReference type="CDD" id="cd18795">
    <property type="entry name" value="SF2_C_Ski2"/>
    <property type="match status" value="1"/>
</dbReference>
<evidence type="ECO:0000256" key="3">
    <source>
        <dbReference type="ARBA" id="ARBA00022806"/>
    </source>
</evidence>
<reference evidence="8" key="1">
    <citation type="submission" date="2020-10" db="EMBL/GenBank/DDBJ databases">
        <title>Dehalococcoides mccartyi of a TCE/Cr reducing biochatode.</title>
        <authorList>
            <person name="Matturro B."/>
        </authorList>
    </citation>
    <scope>NUCLEOTIDE SEQUENCE</scope>
    <source>
        <strain evidence="8">Bin4</strain>
    </source>
</reference>
<dbReference type="PROSITE" id="PS51194">
    <property type="entry name" value="HELICASE_CTER"/>
    <property type="match status" value="1"/>
</dbReference>
<dbReference type="GO" id="GO:0004386">
    <property type="term" value="F:helicase activity"/>
    <property type="evidence" value="ECO:0007669"/>
    <property type="project" value="UniProtKB-KW"/>
</dbReference>
<dbReference type="Pfam" id="PF00270">
    <property type="entry name" value="DEAD"/>
    <property type="match status" value="1"/>
</dbReference>
<gene>
    <name evidence="8" type="ORF">ISP01_08800</name>
</gene>
<evidence type="ECO:0000259" key="6">
    <source>
        <dbReference type="PROSITE" id="PS51192"/>
    </source>
</evidence>
<dbReference type="GO" id="GO:0005524">
    <property type="term" value="F:ATP binding"/>
    <property type="evidence" value="ECO:0007669"/>
    <property type="project" value="UniProtKB-KW"/>
</dbReference>
<dbReference type="SMART" id="SM00490">
    <property type="entry name" value="HELICc"/>
    <property type="match status" value="1"/>
</dbReference>
<dbReference type="PANTHER" id="PTHR47961">
    <property type="entry name" value="DNA POLYMERASE THETA, PUTATIVE (AFU_ORTHOLOGUE AFUA_1G05260)-RELATED"/>
    <property type="match status" value="1"/>
</dbReference>
<dbReference type="InterPro" id="IPR027417">
    <property type="entry name" value="P-loop_NTPase"/>
</dbReference>
<dbReference type="Proteomes" id="UP000658733">
    <property type="component" value="Unassembled WGS sequence"/>
</dbReference>
<keyword evidence="1" id="KW-0547">Nucleotide-binding</keyword>
<dbReference type="InterPro" id="IPR001650">
    <property type="entry name" value="Helicase_C-like"/>
</dbReference>
<keyword evidence="4" id="KW-0067">ATP-binding</keyword>
<evidence type="ECO:0000259" key="7">
    <source>
        <dbReference type="PROSITE" id="PS51194"/>
    </source>
</evidence>
<dbReference type="InterPro" id="IPR043852">
    <property type="entry name" value="DUF5814"/>
</dbReference>
<dbReference type="Pfam" id="PF00271">
    <property type="entry name" value="Helicase_C"/>
    <property type="match status" value="1"/>
</dbReference>
<feature type="domain" description="Helicase ATP-binding" evidence="6">
    <location>
        <begin position="229"/>
        <end position="405"/>
    </location>
</feature>
<evidence type="ECO:0000256" key="2">
    <source>
        <dbReference type="ARBA" id="ARBA00022801"/>
    </source>
</evidence>
<dbReference type="InterPro" id="IPR050474">
    <property type="entry name" value="Hel308_SKI2-like"/>
</dbReference>
<organism evidence="8 9">
    <name type="scientific">Methanobrevibacter arboriphilus</name>
    <dbReference type="NCBI Taxonomy" id="39441"/>
    <lineage>
        <taxon>Archaea</taxon>
        <taxon>Methanobacteriati</taxon>
        <taxon>Methanobacteriota</taxon>
        <taxon>Methanomada group</taxon>
        <taxon>Methanobacteria</taxon>
        <taxon>Methanobacteriales</taxon>
        <taxon>Methanobacteriaceae</taxon>
        <taxon>Methanobrevibacter</taxon>
    </lineage>
</organism>
<keyword evidence="2" id="KW-0378">Hydrolase</keyword>
<accession>A0A843AJT6</accession>
<dbReference type="SUPFAM" id="SSF52540">
    <property type="entry name" value="P-loop containing nucleoside triphosphate hydrolases"/>
    <property type="match status" value="1"/>
</dbReference>
<dbReference type="GO" id="GO:0016787">
    <property type="term" value="F:hydrolase activity"/>
    <property type="evidence" value="ECO:0007669"/>
    <property type="project" value="UniProtKB-KW"/>
</dbReference>
<dbReference type="PROSITE" id="PS51192">
    <property type="entry name" value="HELICASE_ATP_BIND_1"/>
    <property type="match status" value="1"/>
</dbReference>
<dbReference type="GO" id="GO:0140097">
    <property type="term" value="F:catalytic activity, acting on DNA"/>
    <property type="evidence" value="ECO:0007669"/>
    <property type="project" value="UniProtKB-ARBA"/>
</dbReference>